<dbReference type="EMBL" id="UFQT01000063">
    <property type="protein sequence ID" value="SSX19283.1"/>
    <property type="molecule type" value="Genomic_DNA"/>
</dbReference>
<protein>
    <submittedName>
        <fullName evidence="2">CSON013003 protein</fullName>
    </submittedName>
</protein>
<dbReference type="OMA" id="VETHGNE"/>
<dbReference type="Pfam" id="PF15860">
    <property type="entry name" value="DUF4728"/>
    <property type="match status" value="1"/>
</dbReference>
<name>A0A336LRF1_CULSO</name>
<evidence type="ECO:0000256" key="1">
    <source>
        <dbReference type="SAM" id="Phobius"/>
    </source>
</evidence>
<keyword evidence="1" id="KW-0472">Membrane</keyword>
<feature type="transmembrane region" description="Helical" evidence="1">
    <location>
        <begin position="141"/>
        <end position="162"/>
    </location>
</feature>
<keyword evidence="1" id="KW-1133">Transmembrane helix</keyword>
<evidence type="ECO:0000313" key="2">
    <source>
        <dbReference type="EMBL" id="SSX19283.1"/>
    </source>
</evidence>
<accession>A0A336LRF1</accession>
<keyword evidence="1" id="KW-0812">Transmembrane</keyword>
<feature type="transmembrane region" description="Helical" evidence="1">
    <location>
        <begin position="20"/>
        <end position="43"/>
    </location>
</feature>
<dbReference type="PANTHER" id="PTHR36694">
    <property type="entry name" value="PASIFLORA 1, ISOFORM A-RELATED"/>
    <property type="match status" value="1"/>
</dbReference>
<dbReference type="AlphaFoldDB" id="A0A336LRF1"/>
<dbReference type="InterPro" id="IPR031720">
    <property type="entry name" value="DUF4728"/>
</dbReference>
<feature type="transmembrane region" description="Helical" evidence="1">
    <location>
        <begin position="99"/>
        <end position="121"/>
    </location>
</feature>
<dbReference type="VEuPathDB" id="VectorBase:CSON013003"/>
<sequence>MVNLPDKCCFYCQLQTGGVILGWLGIISATFSIVFASVSFGFITQIAELIMEKEVNEDAVPTVLGTFIALMLVCFLILNIIALIASICLVIGTIKNKHLLLLPWLVSELGAIILFGLFLIFDFFSLFANNGIDVGEKFLSFVFSFIFLVFDIYLWLCVCSLYHKIKQENVETHGNEMAVSHETNDGLPAYKNLA</sequence>
<dbReference type="PANTHER" id="PTHR36694:SF11">
    <property type="entry name" value="LP21121P-RELATED"/>
    <property type="match status" value="1"/>
</dbReference>
<reference evidence="2" key="1">
    <citation type="submission" date="2018-07" db="EMBL/GenBank/DDBJ databases">
        <authorList>
            <person name="Quirk P.G."/>
            <person name="Krulwich T.A."/>
        </authorList>
    </citation>
    <scope>NUCLEOTIDE SEQUENCE</scope>
</reference>
<organism evidence="2">
    <name type="scientific">Culicoides sonorensis</name>
    <name type="common">Biting midge</name>
    <dbReference type="NCBI Taxonomy" id="179676"/>
    <lineage>
        <taxon>Eukaryota</taxon>
        <taxon>Metazoa</taxon>
        <taxon>Ecdysozoa</taxon>
        <taxon>Arthropoda</taxon>
        <taxon>Hexapoda</taxon>
        <taxon>Insecta</taxon>
        <taxon>Pterygota</taxon>
        <taxon>Neoptera</taxon>
        <taxon>Endopterygota</taxon>
        <taxon>Diptera</taxon>
        <taxon>Nematocera</taxon>
        <taxon>Chironomoidea</taxon>
        <taxon>Ceratopogonidae</taxon>
        <taxon>Ceratopogoninae</taxon>
        <taxon>Culicoides</taxon>
        <taxon>Monoculicoides</taxon>
    </lineage>
</organism>
<feature type="transmembrane region" description="Helical" evidence="1">
    <location>
        <begin position="63"/>
        <end position="92"/>
    </location>
</feature>
<proteinExistence type="predicted"/>
<gene>
    <name evidence="2" type="primary">CSON013003</name>
</gene>